<accession>A0A0G1XEP6</accession>
<reference evidence="1 2" key="1">
    <citation type="journal article" date="2015" name="Nature">
        <title>rRNA introns, odd ribosomes, and small enigmatic genomes across a large radiation of phyla.</title>
        <authorList>
            <person name="Brown C.T."/>
            <person name="Hug L.A."/>
            <person name="Thomas B.C."/>
            <person name="Sharon I."/>
            <person name="Castelle C.J."/>
            <person name="Singh A."/>
            <person name="Wilkins M.J."/>
            <person name="Williams K.H."/>
            <person name="Banfield J.F."/>
        </authorList>
    </citation>
    <scope>NUCLEOTIDE SEQUENCE [LARGE SCALE GENOMIC DNA]</scope>
</reference>
<protein>
    <submittedName>
        <fullName evidence="1">Uncharacterized protein</fullName>
    </submittedName>
</protein>
<sequence length="247" mass="27248">MFHPIRDRLTVWYELRLIEDGFAVDVDPRAHVELEKLLRGPVRPLTDRVIAAGLAPFVFNDDHCGYGGALVRNASPQGWPSYVVKWPTGRFHDRANMSASLGTLFSALSLYDAHDAGGKAQLLSVEGVTTDVGYSGADMQVIVTPALRRWCAQHAGERLVDVEEIMHDALKAMGANPERFWQQADIDDEDRLSFTADTNASQFSGDVPIGKDRGYTLTGHNLDHLSYQFALLGALAKIHDLARAEGF</sequence>
<comment type="caution">
    <text evidence="1">The sequence shown here is derived from an EMBL/GenBank/DDBJ whole genome shotgun (WGS) entry which is preliminary data.</text>
</comment>
<dbReference type="EMBL" id="LCRD01000047">
    <property type="protein sequence ID" value="KKW29365.1"/>
    <property type="molecule type" value="Genomic_DNA"/>
</dbReference>
<dbReference type="AlphaFoldDB" id="A0A0G1XEP6"/>
<dbReference type="Proteomes" id="UP000034846">
    <property type="component" value="Unassembled WGS sequence"/>
</dbReference>
<name>A0A0G1XEP6_9BACT</name>
<gene>
    <name evidence="1" type="ORF">UY72_C0047G0006</name>
</gene>
<organism evidence="1 2">
    <name type="scientific">Candidatus Uhrbacteria bacterium GW2011_GWD2_52_7</name>
    <dbReference type="NCBI Taxonomy" id="1618989"/>
    <lineage>
        <taxon>Bacteria</taxon>
        <taxon>Candidatus Uhriibacteriota</taxon>
    </lineage>
</organism>
<evidence type="ECO:0000313" key="1">
    <source>
        <dbReference type="EMBL" id="KKW29365.1"/>
    </source>
</evidence>
<evidence type="ECO:0000313" key="2">
    <source>
        <dbReference type="Proteomes" id="UP000034846"/>
    </source>
</evidence>
<proteinExistence type="predicted"/>